<dbReference type="GO" id="GO:0046503">
    <property type="term" value="P:glycerolipid catabolic process"/>
    <property type="evidence" value="ECO:0007669"/>
    <property type="project" value="TreeGrafter"/>
</dbReference>
<accession>A0A4R5DB68</accession>
<dbReference type="Gene3D" id="3.40.50.1820">
    <property type="entry name" value="alpha/beta hydrolase"/>
    <property type="match status" value="1"/>
</dbReference>
<evidence type="ECO:0000313" key="3">
    <source>
        <dbReference type="Proteomes" id="UP000294739"/>
    </source>
</evidence>
<dbReference type="InterPro" id="IPR050471">
    <property type="entry name" value="AB_hydrolase"/>
</dbReference>
<organism evidence="2 3">
    <name type="scientific">Jiangella asiatica</name>
    <dbReference type="NCBI Taxonomy" id="2530372"/>
    <lineage>
        <taxon>Bacteria</taxon>
        <taxon>Bacillati</taxon>
        <taxon>Actinomycetota</taxon>
        <taxon>Actinomycetes</taxon>
        <taxon>Jiangellales</taxon>
        <taxon>Jiangellaceae</taxon>
        <taxon>Jiangella</taxon>
    </lineage>
</organism>
<evidence type="ECO:0000259" key="1">
    <source>
        <dbReference type="Pfam" id="PF00561"/>
    </source>
</evidence>
<dbReference type="InterPro" id="IPR029058">
    <property type="entry name" value="AB_hydrolase_fold"/>
</dbReference>
<name>A0A4R5DB68_9ACTN</name>
<dbReference type="PRINTS" id="PR00111">
    <property type="entry name" value="ABHYDROLASE"/>
</dbReference>
<dbReference type="GO" id="GO:0004806">
    <property type="term" value="F:triacylglycerol lipase activity"/>
    <property type="evidence" value="ECO:0007669"/>
    <property type="project" value="TreeGrafter"/>
</dbReference>
<dbReference type="SUPFAM" id="SSF53474">
    <property type="entry name" value="alpha/beta-Hydrolases"/>
    <property type="match status" value="1"/>
</dbReference>
<dbReference type="InParanoid" id="A0A4R5DB68"/>
<dbReference type="EMBL" id="SMKZ01000022">
    <property type="protein sequence ID" value="TDE08744.1"/>
    <property type="molecule type" value="Genomic_DNA"/>
</dbReference>
<dbReference type="Proteomes" id="UP000294739">
    <property type="component" value="Unassembled WGS sequence"/>
</dbReference>
<proteinExistence type="predicted"/>
<sequence length="292" mass="30784">MVSPTRSGESFLPSGEARICAETFGRATDPAVLLIGGAAASMDFWEDEFCEPIAAAGRYVIRYDLRDTGRSTNYPAGEPGYTGADLVTDALAVLDGLGVYGAHLVGLSLGGGIAQHLAVDHPDRVASLTLQSTSPAGPGGPDQPDLPPMEPRLAELFASESPGVAWSDRDAAIEAMVEGERIFAGSVPFDAERARRLAARVYDRTTDMAAMQTNHWILEGTGPLRDRLGAITAPALVLHGTDDPLLPFPHGEALAREIPGARLVAMPGMGHQYVPEPLWDLAIGEIVAHTVG</sequence>
<keyword evidence="3" id="KW-1185">Reference proteome</keyword>
<dbReference type="AlphaFoldDB" id="A0A4R5DB68"/>
<gene>
    <name evidence="2" type="ORF">E1269_16365</name>
</gene>
<dbReference type="PANTHER" id="PTHR43433:SF5">
    <property type="entry name" value="AB HYDROLASE-1 DOMAIN-CONTAINING PROTEIN"/>
    <property type="match status" value="1"/>
</dbReference>
<dbReference type="InterPro" id="IPR000073">
    <property type="entry name" value="AB_hydrolase_1"/>
</dbReference>
<dbReference type="PANTHER" id="PTHR43433">
    <property type="entry name" value="HYDROLASE, ALPHA/BETA FOLD FAMILY PROTEIN"/>
    <property type="match status" value="1"/>
</dbReference>
<evidence type="ECO:0000313" key="2">
    <source>
        <dbReference type="EMBL" id="TDE08744.1"/>
    </source>
</evidence>
<dbReference type="Pfam" id="PF00561">
    <property type="entry name" value="Abhydrolase_1"/>
    <property type="match status" value="1"/>
</dbReference>
<reference evidence="2 3" key="1">
    <citation type="submission" date="2019-03" db="EMBL/GenBank/DDBJ databases">
        <title>Draft genome sequences of novel Actinobacteria.</title>
        <authorList>
            <person name="Sahin N."/>
            <person name="Ay H."/>
            <person name="Saygin H."/>
        </authorList>
    </citation>
    <scope>NUCLEOTIDE SEQUENCE [LARGE SCALE GENOMIC DNA]</scope>
    <source>
        <strain evidence="2 3">5K138</strain>
    </source>
</reference>
<dbReference type="OrthoDB" id="8957634at2"/>
<protein>
    <submittedName>
        <fullName evidence="2">Alpha/beta hydrolase</fullName>
    </submittedName>
</protein>
<feature type="domain" description="AB hydrolase-1" evidence="1">
    <location>
        <begin position="30"/>
        <end position="271"/>
    </location>
</feature>
<dbReference type="RefSeq" id="WP_131896380.1">
    <property type="nucleotide sequence ID" value="NZ_SMKZ01000022.1"/>
</dbReference>
<comment type="caution">
    <text evidence="2">The sequence shown here is derived from an EMBL/GenBank/DDBJ whole genome shotgun (WGS) entry which is preliminary data.</text>
</comment>
<keyword evidence="2" id="KW-0378">Hydrolase</keyword>